<evidence type="ECO:0000313" key="1">
    <source>
        <dbReference type="EMBL" id="OPC83698.1"/>
    </source>
</evidence>
<dbReference type="STRING" id="159449.B4N89_24615"/>
<organism evidence="1 2">
    <name type="scientific">Embleya scabrispora</name>
    <dbReference type="NCBI Taxonomy" id="159449"/>
    <lineage>
        <taxon>Bacteria</taxon>
        <taxon>Bacillati</taxon>
        <taxon>Actinomycetota</taxon>
        <taxon>Actinomycetes</taxon>
        <taxon>Kitasatosporales</taxon>
        <taxon>Streptomycetaceae</taxon>
        <taxon>Embleya</taxon>
    </lineage>
</organism>
<name>A0A1T3P3L9_9ACTN</name>
<dbReference type="RefSeq" id="WP_078977992.1">
    <property type="nucleotide sequence ID" value="NZ_MWQN01000001.1"/>
</dbReference>
<proteinExistence type="predicted"/>
<dbReference type="PANTHER" id="PTHR34817">
    <property type="entry name" value="NUCLEOTIDYLTRANSFERASE"/>
    <property type="match status" value="1"/>
</dbReference>
<dbReference type="OrthoDB" id="243791at2"/>
<dbReference type="EMBL" id="MWQN01000001">
    <property type="protein sequence ID" value="OPC83698.1"/>
    <property type="molecule type" value="Genomic_DNA"/>
</dbReference>
<accession>A0A1T3P3L9</accession>
<sequence length="230" mass="25105">MRTLLMGVVGSTAYGLATETSDEDLLGVFLADSREVLGLDGAAAAGRSRVTTKPDVTMHELGKYCSLALKCNPTVTELLWLPEYRVETEAGRRLRALRGKFLSTEYVRSAYGGYALQQAKRLLGRHEAGKDGFSADTARRTAKHGRHCLRLLLQAQRLLATGELILDVSAQREDLFAAGRLAAEDPPAFAARFEHEKARLDAVTSVLPDRPDRAAINTLVVELRMAALTP</sequence>
<dbReference type="AlphaFoldDB" id="A0A1T3P3L9"/>
<evidence type="ECO:0008006" key="3">
    <source>
        <dbReference type="Google" id="ProtNLM"/>
    </source>
</evidence>
<evidence type="ECO:0000313" key="2">
    <source>
        <dbReference type="Proteomes" id="UP000190037"/>
    </source>
</evidence>
<gene>
    <name evidence="1" type="ORF">B4N89_24615</name>
</gene>
<reference evidence="1 2" key="1">
    <citation type="submission" date="2017-03" db="EMBL/GenBank/DDBJ databases">
        <title>Draft genome sequence of Streptomyces scabrisporus NF3, endophyte isolated from Amphipterygium adstringens.</title>
        <authorList>
            <person name="Vazquez M."/>
            <person name="Ceapa C.D."/>
            <person name="Rodriguez Luna D."/>
            <person name="Sanchez Esquivel S."/>
        </authorList>
    </citation>
    <scope>NUCLEOTIDE SEQUENCE [LARGE SCALE GENOMIC DNA]</scope>
    <source>
        <strain evidence="1 2">NF3</strain>
    </source>
</reference>
<dbReference type="Pfam" id="PF10127">
    <property type="entry name" value="RlaP"/>
    <property type="match status" value="1"/>
</dbReference>
<comment type="caution">
    <text evidence="1">The sequence shown here is derived from an EMBL/GenBank/DDBJ whole genome shotgun (WGS) entry which is preliminary data.</text>
</comment>
<dbReference type="InterPro" id="IPR018775">
    <property type="entry name" value="RlaP"/>
</dbReference>
<dbReference type="PANTHER" id="PTHR34817:SF1">
    <property type="entry name" value="NUCLEOTIDYLTRANSFERASE"/>
    <property type="match status" value="1"/>
</dbReference>
<dbReference type="Proteomes" id="UP000190037">
    <property type="component" value="Unassembled WGS sequence"/>
</dbReference>
<protein>
    <recommendedName>
        <fullName evidence="3">Nucleotidyltransferase</fullName>
    </recommendedName>
</protein>
<keyword evidence="2" id="KW-1185">Reference proteome</keyword>